<feature type="transmembrane region" description="Helical" evidence="1">
    <location>
        <begin position="210"/>
        <end position="228"/>
    </location>
</feature>
<dbReference type="PANTHER" id="PTHR22911">
    <property type="entry name" value="ACYL-MALONYL CONDENSING ENZYME-RELATED"/>
    <property type="match status" value="1"/>
</dbReference>
<feature type="transmembrane region" description="Helical" evidence="1">
    <location>
        <begin position="79"/>
        <end position="97"/>
    </location>
</feature>
<feature type="transmembrane region" description="Helical" evidence="1">
    <location>
        <begin position="240"/>
        <end position="259"/>
    </location>
</feature>
<feature type="domain" description="EamA" evidence="2">
    <location>
        <begin position="12"/>
        <end position="143"/>
    </location>
</feature>
<gene>
    <name evidence="3" type="ORF">GCM10022404_23230</name>
</gene>
<accession>A0ABP7KE54</accession>
<dbReference type="SUPFAM" id="SSF103481">
    <property type="entry name" value="Multidrug resistance efflux transporter EmrE"/>
    <property type="match status" value="2"/>
</dbReference>
<comment type="caution">
    <text evidence="3">The sequence shown here is derived from an EMBL/GenBank/DDBJ whole genome shotgun (WGS) entry which is preliminary data.</text>
</comment>
<feature type="transmembrane region" description="Helical" evidence="1">
    <location>
        <begin position="46"/>
        <end position="67"/>
    </location>
</feature>
<evidence type="ECO:0000256" key="1">
    <source>
        <dbReference type="SAM" id="Phobius"/>
    </source>
</evidence>
<dbReference type="Pfam" id="PF00892">
    <property type="entry name" value="EamA"/>
    <property type="match status" value="2"/>
</dbReference>
<keyword evidence="4" id="KW-1185">Reference proteome</keyword>
<evidence type="ECO:0000313" key="4">
    <source>
        <dbReference type="Proteomes" id="UP001399917"/>
    </source>
</evidence>
<protein>
    <submittedName>
        <fullName evidence="3">DMT family transporter</fullName>
    </submittedName>
</protein>
<dbReference type="Proteomes" id="UP001399917">
    <property type="component" value="Unassembled WGS sequence"/>
</dbReference>
<dbReference type="RefSeq" id="WP_344847337.1">
    <property type="nucleotide sequence ID" value="NZ_BAABDF010000007.1"/>
</dbReference>
<dbReference type="PANTHER" id="PTHR22911:SF103">
    <property type="entry name" value="BLR2811 PROTEIN"/>
    <property type="match status" value="1"/>
</dbReference>
<dbReference type="InterPro" id="IPR000620">
    <property type="entry name" value="EamA_dom"/>
</dbReference>
<feature type="transmembrane region" description="Helical" evidence="1">
    <location>
        <begin position="103"/>
        <end position="121"/>
    </location>
</feature>
<evidence type="ECO:0000313" key="3">
    <source>
        <dbReference type="EMBL" id="GAA3872726.1"/>
    </source>
</evidence>
<sequence length="301" mass="32268">MIWFSRLPDHTRGILFMLASVSAFSFMDALAKMLGQRVDISQVLLARYGGQLVVVLVLFGASLRVIARTAHPYLQLLRAVLQLSAAGSFFIGLKSLGLAEATAVGDLAPLFITLLAAVVLGEKVGPRRWAGIIAALFGALLIIRPGTEVFTPQALWPLMAALCLAGYAIVTRHIGTRESPMTALLYSGIFGTVMMGFVAPVRWVQPDGTAIWLMAAIGIVGTVGQLMMIRAYMSAPASSVAPFSYAGLLTATLWGVLFFGNWPDYWTVAGALVIVGAGLYVWQREMRQPVAVAQEVGEGPR</sequence>
<proteinExistence type="predicted"/>
<evidence type="ECO:0000259" key="2">
    <source>
        <dbReference type="Pfam" id="PF00892"/>
    </source>
</evidence>
<reference evidence="4" key="1">
    <citation type="journal article" date="2019" name="Int. J. Syst. Evol. Microbiol.">
        <title>The Global Catalogue of Microorganisms (GCM) 10K type strain sequencing project: providing services to taxonomists for standard genome sequencing and annotation.</title>
        <authorList>
            <consortium name="The Broad Institute Genomics Platform"/>
            <consortium name="The Broad Institute Genome Sequencing Center for Infectious Disease"/>
            <person name="Wu L."/>
            <person name="Ma J."/>
        </authorList>
    </citation>
    <scope>NUCLEOTIDE SEQUENCE [LARGE SCALE GENOMIC DNA]</scope>
    <source>
        <strain evidence="4">JCM 17190</strain>
    </source>
</reference>
<keyword evidence="1" id="KW-1133">Transmembrane helix</keyword>
<dbReference type="InterPro" id="IPR037185">
    <property type="entry name" value="EmrE-like"/>
</dbReference>
<name>A0ABP7KE54_9RHOB</name>
<dbReference type="EMBL" id="BAABDF010000007">
    <property type="protein sequence ID" value="GAA3872726.1"/>
    <property type="molecule type" value="Genomic_DNA"/>
</dbReference>
<feature type="transmembrane region" description="Helical" evidence="1">
    <location>
        <begin position="128"/>
        <end position="147"/>
    </location>
</feature>
<feature type="transmembrane region" description="Helical" evidence="1">
    <location>
        <begin position="153"/>
        <end position="171"/>
    </location>
</feature>
<organism evidence="3 4">
    <name type="scientific">Celeribacter arenosi</name>
    <dbReference type="NCBI Taxonomy" id="792649"/>
    <lineage>
        <taxon>Bacteria</taxon>
        <taxon>Pseudomonadati</taxon>
        <taxon>Pseudomonadota</taxon>
        <taxon>Alphaproteobacteria</taxon>
        <taxon>Rhodobacterales</taxon>
        <taxon>Roseobacteraceae</taxon>
        <taxon>Celeribacter</taxon>
    </lineage>
</organism>
<keyword evidence="1" id="KW-0472">Membrane</keyword>
<feature type="domain" description="EamA" evidence="2">
    <location>
        <begin position="154"/>
        <end position="277"/>
    </location>
</feature>
<feature type="transmembrane region" description="Helical" evidence="1">
    <location>
        <begin position="183"/>
        <end position="204"/>
    </location>
</feature>
<feature type="transmembrane region" description="Helical" evidence="1">
    <location>
        <begin position="12"/>
        <end position="34"/>
    </location>
</feature>
<feature type="transmembrane region" description="Helical" evidence="1">
    <location>
        <begin position="265"/>
        <end position="282"/>
    </location>
</feature>
<keyword evidence="1" id="KW-0812">Transmembrane</keyword>